<dbReference type="Proteomes" id="UP000001660">
    <property type="component" value="Chromosome"/>
</dbReference>
<accession>D8PEE8</accession>
<evidence type="ECO:0000313" key="1">
    <source>
        <dbReference type="EMBL" id="CBK41607.1"/>
    </source>
</evidence>
<proteinExistence type="predicted"/>
<dbReference type="HOGENOM" id="CLU_3023508_0_0_0"/>
<protein>
    <submittedName>
        <fullName evidence="1">Uncharacterized protein</fullName>
    </submittedName>
</protein>
<name>D8PEE8_9BACT</name>
<organism evidence="1 2">
    <name type="scientific">Nitrospira defluvii</name>
    <dbReference type="NCBI Taxonomy" id="330214"/>
    <lineage>
        <taxon>Bacteria</taxon>
        <taxon>Pseudomonadati</taxon>
        <taxon>Nitrospirota</taxon>
        <taxon>Nitrospiria</taxon>
        <taxon>Nitrospirales</taxon>
        <taxon>Nitrospiraceae</taxon>
        <taxon>Nitrospira</taxon>
    </lineage>
</organism>
<dbReference type="KEGG" id="nde:NIDE1880"/>
<dbReference type="EMBL" id="FP929003">
    <property type="protein sequence ID" value="CBK41607.1"/>
    <property type="molecule type" value="Genomic_DNA"/>
</dbReference>
<dbReference type="AlphaFoldDB" id="D8PEE8"/>
<keyword evidence="2" id="KW-1185">Reference proteome</keyword>
<evidence type="ECO:0000313" key="2">
    <source>
        <dbReference type="Proteomes" id="UP000001660"/>
    </source>
</evidence>
<sequence length="55" mass="6230">MGYIGPGQKKLDKQRGRPMYLHIVRVALFSAKVESGSWICIRCTLGMIQLCALYQ</sequence>
<dbReference type="STRING" id="330214.NIDE1880"/>
<reference evidence="1 2" key="1">
    <citation type="journal article" date="2010" name="Proc. Natl. Acad. Sci. U.S.A.">
        <title>A Nitrospira metagenome illuminates the physiology and evolution of globally important nitrite-oxidizing bacteria.</title>
        <authorList>
            <person name="Lucker S."/>
            <person name="Wagner M."/>
            <person name="Maixner F."/>
            <person name="Pelletier E."/>
            <person name="Koch H."/>
            <person name="Vacherie B."/>
            <person name="Rattei T."/>
            <person name="Sinninghe Damste J."/>
            <person name="Spieck E."/>
            <person name="Le Paslier D."/>
            <person name="Daims H."/>
        </authorList>
    </citation>
    <scope>NUCLEOTIDE SEQUENCE [LARGE SCALE GENOMIC DNA]</scope>
</reference>
<gene>
    <name evidence="1" type="ORF">NIDE1880</name>
</gene>